<feature type="compositionally biased region" description="Polar residues" evidence="1">
    <location>
        <begin position="79"/>
        <end position="91"/>
    </location>
</feature>
<feature type="chain" id="PRO_5001795513" evidence="2">
    <location>
        <begin position="33"/>
        <end position="363"/>
    </location>
</feature>
<feature type="region of interest" description="Disordered" evidence="1">
    <location>
        <begin position="283"/>
        <end position="363"/>
    </location>
</feature>
<name>A0A085MYC0_9BILA</name>
<feature type="compositionally biased region" description="Acidic residues" evidence="1">
    <location>
        <begin position="43"/>
        <end position="57"/>
    </location>
</feature>
<organism evidence="3">
    <name type="scientific">Trichuris suis</name>
    <name type="common">pig whipworm</name>
    <dbReference type="NCBI Taxonomy" id="68888"/>
    <lineage>
        <taxon>Eukaryota</taxon>
        <taxon>Metazoa</taxon>
        <taxon>Ecdysozoa</taxon>
        <taxon>Nematoda</taxon>
        <taxon>Enoplea</taxon>
        <taxon>Dorylaimia</taxon>
        <taxon>Trichinellida</taxon>
        <taxon>Trichuridae</taxon>
        <taxon>Trichuris</taxon>
    </lineage>
</organism>
<feature type="region of interest" description="Disordered" evidence="1">
    <location>
        <begin position="168"/>
        <end position="238"/>
    </location>
</feature>
<dbReference type="EMBL" id="KL367600">
    <property type="protein sequence ID" value="KFD62216.1"/>
    <property type="molecule type" value="Genomic_DNA"/>
</dbReference>
<evidence type="ECO:0000313" key="3">
    <source>
        <dbReference type="EMBL" id="KFD62216.1"/>
    </source>
</evidence>
<gene>
    <name evidence="3" type="ORF">M514_12191</name>
</gene>
<dbReference type="AlphaFoldDB" id="A0A085MYC0"/>
<feature type="compositionally biased region" description="Acidic residues" evidence="1">
    <location>
        <begin position="168"/>
        <end position="189"/>
    </location>
</feature>
<evidence type="ECO:0000256" key="1">
    <source>
        <dbReference type="SAM" id="MobiDB-lite"/>
    </source>
</evidence>
<evidence type="ECO:0000256" key="2">
    <source>
        <dbReference type="SAM" id="SignalP"/>
    </source>
</evidence>
<feature type="compositionally biased region" description="Basic and acidic residues" evidence="1">
    <location>
        <begin position="340"/>
        <end position="363"/>
    </location>
</feature>
<reference evidence="3" key="1">
    <citation type="journal article" date="2014" name="Nat. Genet.">
        <title>Genome and transcriptome of the porcine whipworm Trichuris suis.</title>
        <authorList>
            <person name="Jex A.R."/>
            <person name="Nejsum P."/>
            <person name="Schwarz E.M."/>
            <person name="Hu L."/>
            <person name="Young N.D."/>
            <person name="Hall R.S."/>
            <person name="Korhonen P.K."/>
            <person name="Liao S."/>
            <person name="Thamsborg S."/>
            <person name="Xia J."/>
            <person name="Xu P."/>
            <person name="Wang S."/>
            <person name="Scheerlinck J.P."/>
            <person name="Hofmann A."/>
            <person name="Sternberg P.W."/>
            <person name="Wang J."/>
            <person name="Gasser R.B."/>
        </authorList>
    </citation>
    <scope>NUCLEOTIDE SEQUENCE [LARGE SCALE GENOMIC DNA]</scope>
    <source>
        <strain evidence="3">DCEP-RM93F</strain>
    </source>
</reference>
<keyword evidence="2" id="KW-0732">Signal</keyword>
<proteinExistence type="predicted"/>
<feature type="signal peptide" evidence="2">
    <location>
        <begin position="1"/>
        <end position="32"/>
    </location>
</feature>
<feature type="region of interest" description="Disordered" evidence="1">
    <location>
        <begin position="33"/>
        <end position="104"/>
    </location>
</feature>
<sequence length="363" mass="38862">MEKNSVSKRYTAMLFTFVFLLGFFISTAVCEGEPETQEVSGEQGEEQEPEEVGEESEQVTTTTTIAAPSPGPKAPARSPQPSGVQNPQQPAGSEKTAKSKGKGVKGIAKKFAGAVTKGTKKAFKASKGAAKTVKNKIIRKSFQTIYSNVVHFCLLAWFLHFNCSREEEPEQQDGPEEHVEEQEPEEVGEESAQVTTTTTIAAPSPRPKPSARPQPSGAQNPQPPTGGQKTTKSKGKGVKGFAKKFAGAVAKGVWKRSTAMLFTYVFLLGFLISTAVCQDESEQQVASGENGEEEELVEEVAEENAQETTTTTAAPKAGSKRSPGSPQPGGRTNPSAGSEKTAKDKGKRCEGTRKEVRRGSHKR</sequence>
<protein>
    <submittedName>
        <fullName evidence="3">Uncharacterized protein</fullName>
    </submittedName>
</protein>
<accession>A0A085MYC0</accession>
<feature type="compositionally biased region" description="Acidic residues" evidence="1">
    <location>
        <begin position="290"/>
        <end position="305"/>
    </location>
</feature>
<dbReference type="Proteomes" id="UP000030758">
    <property type="component" value="Unassembled WGS sequence"/>
</dbReference>